<dbReference type="GeneID" id="106546545"/>
<feature type="domain" description="KRAB" evidence="16">
    <location>
        <begin position="296"/>
        <end position="367"/>
    </location>
</feature>
<gene>
    <name evidence="18" type="primary">LOC106546545</name>
</gene>
<dbReference type="FunFam" id="3.30.160.60:FF:002343">
    <property type="entry name" value="Zinc finger protein 33A"/>
    <property type="match status" value="3"/>
</dbReference>
<evidence type="ECO:0000313" key="18">
    <source>
        <dbReference type="RefSeq" id="XP_013918910.1"/>
    </source>
</evidence>
<evidence type="ECO:0000259" key="15">
    <source>
        <dbReference type="PROSITE" id="PS50804"/>
    </source>
</evidence>
<dbReference type="SUPFAM" id="SSF47353">
    <property type="entry name" value="Retrovirus capsid dimerization domain-like"/>
    <property type="match status" value="2"/>
</dbReference>
<feature type="compositionally biased region" description="Basic and acidic residues" evidence="13">
    <location>
        <begin position="1139"/>
        <end position="1155"/>
    </location>
</feature>
<protein>
    <submittedName>
        <fullName evidence="18">Uncharacterized protein LOC106546545</fullName>
    </submittedName>
</protein>
<dbReference type="InterPro" id="IPR003309">
    <property type="entry name" value="SCAN_dom"/>
</dbReference>
<evidence type="ECO:0000256" key="8">
    <source>
        <dbReference type="ARBA" id="ARBA00022843"/>
    </source>
</evidence>
<evidence type="ECO:0000256" key="5">
    <source>
        <dbReference type="ARBA" id="ARBA00022737"/>
    </source>
</evidence>
<evidence type="ECO:0000256" key="4">
    <source>
        <dbReference type="ARBA" id="ARBA00022723"/>
    </source>
</evidence>
<dbReference type="RefSeq" id="XP_013918910.1">
    <property type="nucleotide sequence ID" value="XM_014063435.1"/>
</dbReference>
<feature type="domain" description="SCAN box" evidence="15">
    <location>
        <begin position="210"/>
        <end position="289"/>
    </location>
</feature>
<feature type="domain" description="C2H2-type" evidence="14">
    <location>
        <begin position="667"/>
        <end position="694"/>
    </location>
</feature>
<feature type="compositionally biased region" description="Basic and acidic residues" evidence="13">
    <location>
        <begin position="7"/>
        <end position="21"/>
    </location>
</feature>
<feature type="domain" description="C2H2-type" evidence="14">
    <location>
        <begin position="583"/>
        <end position="610"/>
    </location>
</feature>
<dbReference type="FunFam" id="3.30.160.60:FF:000925">
    <property type="entry name" value="Zinc finger protein 668"/>
    <property type="match status" value="1"/>
</dbReference>
<feature type="compositionally biased region" description="Polar residues" evidence="13">
    <location>
        <begin position="499"/>
        <end position="511"/>
    </location>
</feature>
<keyword evidence="10" id="KW-0804">Transcription</keyword>
<evidence type="ECO:0000256" key="12">
    <source>
        <dbReference type="PROSITE-ProRule" id="PRU00042"/>
    </source>
</evidence>
<feature type="region of interest" description="Disordered" evidence="13">
    <location>
        <begin position="74"/>
        <end position="109"/>
    </location>
</feature>
<feature type="compositionally biased region" description="Polar residues" evidence="13">
    <location>
        <begin position="74"/>
        <end position="83"/>
    </location>
</feature>
<feature type="domain" description="SCAN box" evidence="15">
    <location>
        <begin position="971"/>
        <end position="1052"/>
    </location>
</feature>
<dbReference type="SUPFAM" id="SSF109640">
    <property type="entry name" value="KRAB domain (Kruppel-associated box)"/>
    <property type="match status" value="1"/>
</dbReference>
<dbReference type="Pfam" id="PF02023">
    <property type="entry name" value="SCAN"/>
    <property type="match status" value="2"/>
</dbReference>
<name>A0A6I9Y9M0_9SAUR</name>
<keyword evidence="9" id="KW-0805">Transcription regulation</keyword>
<dbReference type="Gene3D" id="3.30.160.60">
    <property type="entry name" value="Classic Zinc Finger"/>
    <property type="match status" value="9"/>
</dbReference>
<keyword evidence="7" id="KW-0862">Zinc</keyword>
<feature type="compositionally biased region" description="Polar residues" evidence="13">
    <location>
        <begin position="465"/>
        <end position="476"/>
    </location>
</feature>
<dbReference type="FunFam" id="3.30.160.60:FF:000065">
    <property type="entry name" value="B-cell CLL/lymphoma 6, member B"/>
    <property type="match status" value="1"/>
</dbReference>
<dbReference type="Proteomes" id="UP000504617">
    <property type="component" value="Unplaced"/>
</dbReference>
<dbReference type="KEGG" id="tsr:106546545"/>
<dbReference type="PROSITE" id="PS50157">
    <property type="entry name" value="ZINC_FINGER_C2H2_2"/>
    <property type="match status" value="9"/>
</dbReference>
<dbReference type="SMART" id="SM00431">
    <property type="entry name" value="SCAN"/>
    <property type="match status" value="2"/>
</dbReference>
<dbReference type="PANTHER" id="PTHR23226">
    <property type="entry name" value="ZINC FINGER AND SCAN DOMAIN-CONTAINING"/>
    <property type="match status" value="1"/>
</dbReference>
<dbReference type="Gene3D" id="1.10.4020.10">
    <property type="entry name" value="DNA breaking-rejoining enzymes"/>
    <property type="match status" value="2"/>
</dbReference>
<dbReference type="SMART" id="SM00349">
    <property type="entry name" value="KRAB"/>
    <property type="match status" value="1"/>
</dbReference>
<feature type="domain" description="C2H2-type" evidence="14">
    <location>
        <begin position="695"/>
        <end position="722"/>
    </location>
</feature>
<feature type="domain" description="C2H2-type" evidence="14">
    <location>
        <begin position="1237"/>
        <end position="1264"/>
    </location>
</feature>
<dbReference type="CDD" id="cd07936">
    <property type="entry name" value="SCAN"/>
    <property type="match status" value="2"/>
</dbReference>
<feature type="domain" description="C2H2-type" evidence="14">
    <location>
        <begin position="639"/>
        <end position="666"/>
    </location>
</feature>
<dbReference type="Gene3D" id="6.10.140.140">
    <property type="match status" value="1"/>
</dbReference>
<evidence type="ECO:0000259" key="16">
    <source>
        <dbReference type="PROSITE" id="PS50805"/>
    </source>
</evidence>
<evidence type="ECO:0000256" key="7">
    <source>
        <dbReference type="ARBA" id="ARBA00022833"/>
    </source>
</evidence>
<accession>A0A6I9Y9M0</accession>
<dbReference type="FunFam" id="3.30.160.60:FF:001498">
    <property type="entry name" value="Zinc finger protein 404"/>
    <property type="match status" value="1"/>
</dbReference>
<dbReference type="PROSITE" id="PS00028">
    <property type="entry name" value="ZINC_FINGER_C2H2_1"/>
    <property type="match status" value="9"/>
</dbReference>
<dbReference type="FunFam" id="3.30.160.60:FF:000951">
    <property type="entry name" value="Zinc finger protein 8"/>
    <property type="match status" value="1"/>
</dbReference>
<dbReference type="InterPro" id="IPR036236">
    <property type="entry name" value="Znf_C2H2_sf"/>
</dbReference>
<dbReference type="CDD" id="cd00065">
    <property type="entry name" value="FYVE_like_SF"/>
    <property type="match status" value="1"/>
</dbReference>
<dbReference type="FunFam" id="1.10.4020.10:FF:000001">
    <property type="entry name" value="zinc finger protein 263 isoform X1"/>
    <property type="match status" value="2"/>
</dbReference>
<evidence type="ECO:0000259" key="14">
    <source>
        <dbReference type="PROSITE" id="PS50157"/>
    </source>
</evidence>
<keyword evidence="11" id="KW-0539">Nucleus</keyword>
<keyword evidence="5" id="KW-0677">Repeat</keyword>
<evidence type="ECO:0000256" key="9">
    <source>
        <dbReference type="ARBA" id="ARBA00023015"/>
    </source>
</evidence>
<dbReference type="Pfam" id="PF01352">
    <property type="entry name" value="KRAB"/>
    <property type="match status" value="1"/>
</dbReference>
<dbReference type="InterPro" id="IPR001909">
    <property type="entry name" value="KRAB"/>
</dbReference>
<dbReference type="PANTHER" id="PTHR23226:SF379">
    <property type="entry name" value="C2H2-TYPE DOMAIN-CONTAINING PROTEIN"/>
    <property type="match status" value="1"/>
</dbReference>
<feature type="region of interest" description="Disordered" evidence="13">
    <location>
        <begin position="434"/>
        <end position="537"/>
    </location>
</feature>
<evidence type="ECO:0000256" key="3">
    <source>
        <dbReference type="ARBA" id="ARBA00022499"/>
    </source>
</evidence>
<reference evidence="18" key="1">
    <citation type="submission" date="2025-08" db="UniProtKB">
        <authorList>
            <consortium name="RefSeq"/>
        </authorList>
    </citation>
    <scope>IDENTIFICATION</scope>
    <source>
        <tissue evidence="18">Skeletal muscle</tissue>
    </source>
</reference>
<dbReference type="PROSITE" id="PS50805">
    <property type="entry name" value="KRAB"/>
    <property type="match status" value="1"/>
</dbReference>
<keyword evidence="3" id="KW-1017">Isopeptide bond</keyword>
<dbReference type="InterPro" id="IPR038269">
    <property type="entry name" value="SCAN_sf"/>
</dbReference>
<keyword evidence="4" id="KW-0479">Metal-binding</keyword>
<feature type="domain" description="C2H2-type" evidence="14">
    <location>
        <begin position="611"/>
        <end position="638"/>
    </location>
</feature>
<comment type="subcellular location">
    <subcellularLocation>
        <location evidence="1">Nucleus</location>
    </subcellularLocation>
</comment>
<feature type="domain" description="C2H2-type" evidence="14">
    <location>
        <begin position="1209"/>
        <end position="1236"/>
    </location>
</feature>
<dbReference type="Pfam" id="PF00096">
    <property type="entry name" value="zf-C2H2"/>
    <property type="match status" value="9"/>
</dbReference>
<dbReference type="InterPro" id="IPR013087">
    <property type="entry name" value="Znf_C2H2_type"/>
</dbReference>
<evidence type="ECO:0000313" key="17">
    <source>
        <dbReference type="Proteomes" id="UP000504617"/>
    </source>
</evidence>
<keyword evidence="17" id="KW-1185">Reference proteome</keyword>
<feature type="region of interest" description="Disordered" evidence="13">
    <location>
        <begin position="1135"/>
        <end position="1161"/>
    </location>
</feature>
<evidence type="ECO:0000256" key="11">
    <source>
        <dbReference type="ARBA" id="ARBA00023242"/>
    </source>
</evidence>
<feature type="compositionally biased region" description="Polar residues" evidence="13">
    <location>
        <begin position="92"/>
        <end position="105"/>
    </location>
</feature>
<feature type="region of interest" description="Disordered" evidence="13">
    <location>
        <begin position="1"/>
        <end position="61"/>
    </location>
</feature>
<dbReference type="GO" id="GO:0005634">
    <property type="term" value="C:nucleus"/>
    <property type="evidence" value="ECO:0007669"/>
    <property type="project" value="UniProtKB-SubCell"/>
</dbReference>
<dbReference type="GO" id="GO:0000981">
    <property type="term" value="F:DNA-binding transcription factor activity, RNA polymerase II-specific"/>
    <property type="evidence" value="ECO:0007669"/>
    <property type="project" value="TreeGrafter"/>
</dbReference>
<evidence type="ECO:0000256" key="2">
    <source>
        <dbReference type="ARBA" id="ARBA00006991"/>
    </source>
</evidence>
<keyword evidence="6 12" id="KW-0863">Zinc-finger</keyword>
<dbReference type="AlphaFoldDB" id="A0A6I9Y9M0"/>
<evidence type="ECO:0000256" key="1">
    <source>
        <dbReference type="ARBA" id="ARBA00004123"/>
    </source>
</evidence>
<feature type="domain" description="C2H2-type" evidence="14">
    <location>
        <begin position="1181"/>
        <end position="1208"/>
    </location>
</feature>
<feature type="compositionally biased region" description="Polar residues" evidence="13">
    <location>
        <begin position="42"/>
        <end position="61"/>
    </location>
</feature>
<evidence type="ECO:0000256" key="10">
    <source>
        <dbReference type="ARBA" id="ARBA00023163"/>
    </source>
</evidence>
<dbReference type="OrthoDB" id="6077919at2759"/>
<evidence type="ECO:0000256" key="13">
    <source>
        <dbReference type="SAM" id="MobiDB-lite"/>
    </source>
</evidence>
<dbReference type="SUPFAM" id="SSF57667">
    <property type="entry name" value="beta-beta-alpha zinc fingers"/>
    <property type="match status" value="5"/>
</dbReference>
<dbReference type="SMART" id="SM00355">
    <property type="entry name" value="ZnF_C2H2"/>
    <property type="match status" value="9"/>
</dbReference>
<proteinExistence type="inferred from homology"/>
<dbReference type="CDD" id="cd07765">
    <property type="entry name" value="KRAB_A-box"/>
    <property type="match status" value="1"/>
</dbReference>
<dbReference type="PROSITE" id="PS50804">
    <property type="entry name" value="SCAN_BOX"/>
    <property type="match status" value="2"/>
</dbReference>
<sequence>METGLSFDRKSQLQPTSKDHSTNATERPSLVHRGNTEELIPQRTNQSQEGPPKTSQCWKDAGNESSLVVTQVLQSMSSQSWPDATNREKLPSNETDSPLKSSEPASSPEEIVTGVDAVPEVVSPLSLPLQNTWMLQLHLEDDIEDYLEGFESVAYNNRWPRAEWVAKLKPYLSRKALLACNILEPNLANDYDVVKERILHQYGITTEMQRQCFRQFRYQEATGPRETCQILQTLGQRWLKPERHTKEQILELLILEQFLIILPPEIQDWVRGCCPETCAQVVDLVESFQLGNEPPVPLKDIDVKFSSEEWALLTEEQRALYDDVTLENFQNVSTLGIPLEKPEIITRIQQGGELYFQNNTINSPKDRFTGNQHSPTAIQGVEKRSVLKRATKTVKVQAIAMEVPQEYVGLGETLVKEPSSSCIKEVAASVPPASTLPLKKPLISSKNKSSKRKKNQSSRTEEQASTKGRPQPSLLQERSGKKESGSQILTAKSGKQKKTQVPQGASSSQLKKPTASVGQHPKKKKKSEVLTEPPKPNKEILLGKKIVQDKEHQVASLEIKVREATLPVTTWNPPFSATVVSDLTCPDCGRSFKQRFDLRQHRFVHTREKPYACTLCEKCFRHPSNLHIHLRTHSGERPYQCPDCGKAFSQSCNLRTHRKIHTGNKPYKCFVCGKSFCHSSNLTIHQRIHTGERPYPCSVCSKRFSDRSTLVQHERTHTGEKPYACVVCGHRFSQISHLVKHGRMHPDIGDPAGPLKTHLPTLPKGSSCHLVEKPSLQQRHSCSIGSSSGHKMAAQQHPNNMAALSKEVEDMRCPLQVQVKMETPCQASDSAKEGEGNCPATIPSATSEEFTRAVSRVKQELAEELPQSWECQWQRVLEVVPAPFITPVWDSQQLPPLTQGGSTEAYLATFERVADASQWPREEWVTRLVPVLSGQAQQAYFTLDAKDKADYGKVKVAILRLDDYLALEAHRQRFRHFCYRAADGPRMACQQLQELCHCWLRPEGQSKEQILDLLILEQFLVILPQEMQDWIRERGPETCDQAVALAEEYLQEQQETEKWAQQVTVPIEMVIVNSPTVDQSQSEAKHLHKEQVDNENSISQEGSFARMGAKDLHQGELEAEERGWMSPEFGEVLFPKSSDLPRRSHVSKCDSERPQKGSLSTRMIKDEVFGGVPTDLETKRHLCKECGKRFRKKWDLIRHERIHTGEKPYQCPECGNSFNRNTTLTKHLLIHSGEKPHQCTYCGKRFTRRSHVVNHQRRHSCQGRS</sequence>
<feature type="domain" description="C2H2-type" evidence="14">
    <location>
        <begin position="723"/>
        <end position="745"/>
    </location>
</feature>
<dbReference type="GO" id="GO:0000978">
    <property type="term" value="F:RNA polymerase II cis-regulatory region sequence-specific DNA binding"/>
    <property type="evidence" value="ECO:0007669"/>
    <property type="project" value="TreeGrafter"/>
</dbReference>
<dbReference type="FunFam" id="3.30.160.60:FF:000557">
    <property type="entry name" value="zinc finger and SCAN domain-containing protein 29"/>
    <property type="match status" value="1"/>
</dbReference>
<comment type="similarity">
    <text evidence="2">Belongs to the krueppel C2H2-type zinc-finger protein family.</text>
</comment>
<dbReference type="GO" id="GO:0008270">
    <property type="term" value="F:zinc ion binding"/>
    <property type="evidence" value="ECO:0007669"/>
    <property type="project" value="UniProtKB-KW"/>
</dbReference>
<keyword evidence="8" id="KW-0832">Ubl conjugation</keyword>
<dbReference type="InterPro" id="IPR036051">
    <property type="entry name" value="KRAB_dom_sf"/>
</dbReference>
<evidence type="ECO:0000256" key="6">
    <source>
        <dbReference type="ARBA" id="ARBA00022771"/>
    </source>
</evidence>
<organism evidence="17 18">
    <name type="scientific">Thamnophis sirtalis</name>
    <dbReference type="NCBI Taxonomy" id="35019"/>
    <lineage>
        <taxon>Eukaryota</taxon>
        <taxon>Metazoa</taxon>
        <taxon>Chordata</taxon>
        <taxon>Craniata</taxon>
        <taxon>Vertebrata</taxon>
        <taxon>Euteleostomi</taxon>
        <taxon>Lepidosauria</taxon>
        <taxon>Squamata</taxon>
        <taxon>Bifurcata</taxon>
        <taxon>Unidentata</taxon>
        <taxon>Episquamata</taxon>
        <taxon>Toxicofera</taxon>
        <taxon>Serpentes</taxon>
        <taxon>Colubroidea</taxon>
        <taxon>Colubridae</taxon>
        <taxon>Natricinae</taxon>
        <taxon>Thamnophis</taxon>
    </lineage>
</organism>